<organism evidence="1 2">
    <name type="scientific">Nocardia africana</name>
    <dbReference type="NCBI Taxonomy" id="134964"/>
    <lineage>
        <taxon>Bacteria</taxon>
        <taxon>Bacillati</taxon>
        <taxon>Actinomycetota</taxon>
        <taxon>Actinomycetes</taxon>
        <taxon>Mycobacteriales</taxon>
        <taxon>Nocardiaceae</taxon>
        <taxon>Nocardia</taxon>
    </lineage>
</organism>
<dbReference type="Proteomes" id="UP001601521">
    <property type="component" value="Unassembled WGS sequence"/>
</dbReference>
<dbReference type="EMBL" id="JBIALX010000001">
    <property type="protein sequence ID" value="MFF0452103.1"/>
    <property type="molecule type" value="Genomic_DNA"/>
</dbReference>
<sequence>MSKRTSEYAEVIDLHGRRRCQLEARGLDPIGVALNILAETGEAFEWAGYDPDGGDWAA</sequence>
<name>A0ABW6NAG9_9NOCA</name>
<comment type="caution">
    <text evidence="1">The sequence shown here is derived from an EMBL/GenBank/DDBJ whole genome shotgun (WGS) entry which is preliminary data.</text>
</comment>
<proteinExistence type="predicted"/>
<reference evidence="1 2" key="1">
    <citation type="submission" date="2024-10" db="EMBL/GenBank/DDBJ databases">
        <title>The Natural Products Discovery Center: Release of the First 8490 Sequenced Strains for Exploring Actinobacteria Biosynthetic Diversity.</title>
        <authorList>
            <person name="Kalkreuter E."/>
            <person name="Kautsar S.A."/>
            <person name="Yang D."/>
            <person name="Bader C.D."/>
            <person name="Teijaro C.N."/>
            <person name="Fluegel L."/>
            <person name="Davis C.M."/>
            <person name="Simpson J.R."/>
            <person name="Lauterbach L."/>
            <person name="Steele A.D."/>
            <person name="Gui C."/>
            <person name="Meng S."/>
            <person name="Li G."/>
            <person name="Viehrig K."/>
            <person name="Ye F."/>
            <person name="Su P."/>
            <person name="Kiefer A.F."/>
            <person name="Nichols A."/>
            <person name="Cepeda A.J."/>
            <person name="Yan W."/>
            <person name="Fan B."/>
            <person name="Jiang Y."/>
            <person name="Adhikari A."/>
            <person name="Zheng C.-J."/>
            <person name="Schuster L."/>
            <person name="Cowan T.M."/>
            <person name="Smanski M.J."/>
            <person name="Chevrette M.G."/>
            <person name="De Carvalho L.P.S."/>
            <person name="Shen B."/>
        </authorList>
    </citation>
    <scope>NUCLEOTIDE SEQUENCE [LARGE SCALE GENOMIC DNA]</scope>
    <source>
        <strain evidence="1 2">NPDC004550</strain>
    </source>
</reference>
<keyword evidence="2" id="KW-1185">Reference proteome</keyword>
<gene>
    <name evidence="1" type="ORF">ACFYTH_01910</name>
</gene>
<dbReference type="RefSeq" id="WP_387248257.1">
    <property type="nucleotide sequence ID" value="NZ_JBIALX010000001.1"/>
</dbReference>
<accession>A0ABW6NAG9</accession>
<evidence type="ECO:0000313" key="1">
    <source>
        <dbReference type="EMBL" id="MFF0452103.1"/>
    </source>
</evidence>
<evidence type="ECO:0000313" key="2">
    <source>
        <dbReference type="Proteomes" id="UP001601521"/>
    </source>
</evidence>
<protein>
    <submittedName>
        <fullName evidence="1">Uncharacterized protein</fullName>
    </submittedName>
</protein>